<gene>
    <name evidence="6" type="ORF">D0Z08_04045</name>
</gene>
<evidence type="ECO:0000259" key="5">
    <source>
        <dbReference type="PROSITE" id="PS50977"/>
    </source>
</evidence>
<dbReference type="InterPro" id="IPR050109">
    <property type="entry name" value="HTH-type_TetR-like_transc_reg"/>
</dbReference>
<dbReference type="Gene3D" id="1.10.357.10">
    <property type="entry name" value="Tetracycline Repressor, domain 2"/>
    <property type="match status" value="1"/>
</dbReference>
<reference evidence="6 7" key="1">
    <citation type="submission" date="2018-09" db="EMBL/GenBank/DDBJ databases">
        <title>Genome sequencing of Nocardioides immobilis CCTCC AB 2017083 for comparison to Nocardioides silvaticus.</title>
        <authorList>
            <person name="Li C."/>
            <person name="Wang G."/>
        </authorList>
    </citation>
    <scope>NUCLEOTIDE SEQUENCE [LARGE SCALE GENOMIC DNA]</scope>
    <source>
        <strain evidence="6 7">CCTCC AB 2017083</strain>
    </source>
</reference>
<proteinExistence type="predicted"/>
<organism evidence="6 7">
    <name type="scientific">Nocardioides immobilis</name>
    <dbReference type="NCBI Taxonomy" id="2049295"/>
    <lineage>
        <taxon>Bacteria</taxon>
        <taxon>Bacillati</taxon>
        <taxon>Actinomycetota</taxon>
        <taxon>Actinomycetes</taxon>
        <taxon>Propionibacteriales</taxon>
        <taxon>Nocardioidaceae</taxon>
        <taxon>Nocardioides</taxon>
    </lineage>
</organism>
<sequence>MSPTSLRPMEEPAAGLARAAREVFARYGVQRATMTDVARAAGVVRQTVYNTVSGRDHLIELAIIQCCEELQERLDAAARKDPDDVDEAMLAFLVRAVEATAAHAELSELMAALPPERVREVFGHSHPMEELIRSSLRPILERAERAGRLRPGATVDHTIRWLQGVLTFALLHEASDSEALRRQLRTFALPSVFKGAPTT</sequence>
<keyword evidence="2 4" id="KW-0238">DNA-binding</keyword>
<dbReference type="PANTHER" id="PTHR30055:SF234">
    <property type="entry name" value="HTH-TYPE TRANSCRIPTIONAL REGULATOR BETI"/>
    <property type="match status" value="1"/>
</dbReference>
<dbReference type="InterPro" id="IPR001647">
    <property type="entry name" value="HTH_TetR"/>
</dbReference>
<feature type="domain" description="HTH tetR-type" evidence="5">
    <location>
        <begin position="10"/>
        <end position="70"/>
    </location>
</feature>
<accession>A0A417Y649</accession>
<evidence type="ECO:0000313" key="7">
    <source>
        <dbReference type="Proteomes" id="UP000283644"/>
    </source>
</evidence>
<keyword evidence="7" id="KW-1185">Reference proteome</keyword>
<dbReference type="SUPFAM" id="SSF48498">
    <property type="entry name" value="Tetracyclin repressor-like, C-terminal domain"/>
    <property type="match status" value="1"/>
</dbReference>
<name>A0A417Y649_9ACTN</name>
<comment type="caution">
    <text evidence="6">The sequence shown here is derived from an EMBL/GenBank/DDBJ whole genome shotgun (WGS) entry which is preliminary data.</text>
</comment>
<evidence type="ECO:0000256" key="1">
    <source>
        <dbReference type="ARBA" id="ARBA00023015"/>
    </source>
</evidence>
<dbReference type="GO" id="GO:0000976">
    <property type="term" value="F:transcription cis-regulatory region binding"/>
    <property type="evidence" value="ECO:0007669"/>
    <property type="project" value="TreeGrafter"/>
</dbReference>
<dbReference type="GO" id="GO:0003700">
    <property type="term" value="F:DNA-binding transcription factor activity"/>
    <property type="evidence" value="ECO:0007669"/>
    <property type="project" value="TreeGrafter"/>
</dbReference>
<dbReference type="SUPFAM" id="SSF46689">
    <property type="entry name" value="Homeodomain-like"/>
    <property type="match status" value="1"/>
</dbReference>
<feature type="DNA-binding region" description="H-T-H motif" evidence="4">
    <location>
        <begin position="33"/>
        <end position="52"/>
    </location>
</feature>
<evidence type="ECO:0000256" key="3">
    <source>
        <dbReference type="ARBA" id="ARBA00023163"/>
    </source>
</evidence>
<evidence type="ECO:0000256" key="4">
    <source>
        <dbReference type="PROSITE-ProRule" id="PRU00335"/>
    </source>
</evidence>
<evidence type="ECO:0000256" key="2">
    <source>
        <dbReference type="ARBA" id="ARBA00023125"/>
    </source>
</evidence>
<dbReference type="InterPro" id="IPR009057">
    <property type="entry name" value="Homeodomain-like_sf"/>
</dbReference>
<protein>
    <submittedName>
        <fullName evidence="6">TetR/AcrR family transcriptional regulator</fullName>
    </submittedName>
</protein>
<dbReference type="Pfam" id="PF00440">
    <property type="entry name" value="TetR_N"/>
    <property type="match status" value="1"/>
</dbReference>
<dbReference type="AlphaFoldDB" id="A0A417Y649"/>
<evidence type="ECO:0000313" key="6">
    <source>
        <dbReference type="EMBL" id="RHW28168.1"/>
    </source>
</evidence>
<dbReference type="InterPro" id="IPR036271">
    <property type="entry name" value="Tet_transcr_reg_TetR-rel_C_sf"/>
</dbReference>
<dbReference type="PANTHER" id="PTHR30055">
    <property type="entry name" value="HTH-TYPE TRANSCRIPTIONAL REGULATOR RUTR"/>
    <property type="match status" value="1"/>
</dbReference>
<dbReference type="PROSITE" id="PS50977">
    <property type="entry name" value="HTH_TETR_2"/>
    <property type="match status" value="1"/>
</dbReference>
<dbReference type="OrthoDB" id="1669699at2"/>
<dbReference type="EMBL" id="QXGH01000010">
    <property type="protein sequence ID" value="RHW28168.1"/>
    <property type="molecule type" value="Genomic_DNA"/>
</dbReference>
<keyword evidence="1" id="KW-0805">Transcription regulation</keyword>
<dbReference type="Proteomes" id="UP000283644">
    <property type="component" value="Unassembled WGS sequence"/>
</dbReference>
<keyword evidence="3" id="KW-0804">Transcription</keyword>